<sequence>MFGCISNLVTSFWKRTPRHRPSMTIEIRSSTKESAENWRVAELSFDPTSDNNIISRKLVSTVLEIPIYPMSQCSTDSAQFNKEAINIKEYVDIVWRSDDAPKNVLGPTRFWVSSEYDPPYDAVLGKEDTELQNSMQP</sequence>
<organism evidence="1 2">
    <name type="scientific">Melanomma pulvis-pyrius CBS 109.77</name>
    <dbReference type="NCBI Taxonomy" id="1314802"/>
    <lineage>
        <taxon>Eukaryota</taxon>
        <taxon>Fungi</taxon>
        <taxon>Dikarya</taxon>
        <taxon>Ascomycota</taxon>
        <taxon>Pezizomycotina</taxon>
        <taxon>Dothideomycetes</taxon>
        <taxon>Pleosporomycetidae</taxon>
        <taxon>Pleosporales</taxon>
        <taxon>Melanommataceae</taxon>
        <taxon>Melanomma</taxon>
    </lineage>
</organism>
<dbReference type="OrthoDB" id="3937572at2759"/>
<proteinExistence type="predicted"/>
<evidence type="ECO:0000313" key="1">
    <source>
        <dbReference type="EMBL" id="KAF2799791.1"/>
    </source>
</evidence>
<dbReference type="AlphaFoldDB" id="A0A6A6XT78"/>
<name>A0A6A6XT78_9PLEO</name>
<protein>
    <submittedName>
        <fullName evidence="1">Uncharacterized protein</fullName>
    </submittedName>
</protein>
<dbReference type="Proteomes" id="UP000799757">
    <property type="component" value="Unassembled WGS sequence"/>
</dbReference>
<evidence type="ECO:0000313" key="2">
    <source>
        <dbReference type="Proteomes" id="UP000799757"/>
    </source>
</evidence>
<keyword evidence="2" id="KW-1185">Reference proteome</keyword>
<reference evidence="1" key="1">
    <citation type="journal article" date="2020" name="Stud. Mycol.">
        <title>101 Dothideomycetes genomes: a test case for predicting lifestyles and emergence of pathogens.</title>
        <authorList>
            <person name="Haridas S."/>
            <person name="Albert R."/>
            <person name="Binder M."/>
            <person name="Bloem J."/>
            <person name="Labutti K."/>
            <person name="Salamov A."/>
            <person name="Andreopoulos B."/>
            <person name="Baker S."/>
            <person name="Barry K."/>
            <person name="Bills G."/>
            <person name="Bluhm B."/>
            <person name="Cannon C."/>
            <person name="Castanera R."/>
            <person name="Culley D."/>
            <person name="Daum C."/>
            <person name="Ezra D."/>
            <person name="Gonzalez J."/>
            <person name="Henrissat B."/>
            <person name="Kuo A."/>
            <person name="Liang C."/>
            <person name="Lipzen A."/>
            <person name="Lutzoni F."/>
            <person name="Magnuson J."/>
            <person name="Mondo S."/>
            <person name="Nolan M."/>
            <person name="Ohm R."/>
            <person name="Pangilinan J."/>
            <person name="Park H.-J."/>
            <person name="Ramirez L."/>
            <person name="Alfaro M."/>
            <person name="Sun H."/>
            <person name="Tritt A."/>
            <person name="Yoshinaga Y."/>
            <person name="Zwiers L.-H."/>
            <person name="Turgeon B."/>
            <person name="Goodwin S."/>
            <person name="Spatafora J."/>
            <person name="Crous P."/>
            <person name="Grigoriev I."/>
        </authorList>
    </citation>
    <scope>NUCLEOTIDE SEQUENCE</scope>
    <source>
        <strain evidence="1">CBS 109.77</strain>
    </source>
</reference>
<dbReference type="EMBL" id="MU001758">
    <property type="protein sequence ID" value="KAF2799791.1"/>
    <property type="molecule type" value="Genomic_DNA"/>
</dbReference>
<gene>
    <name evidence="1" type="ORF">K505DRAFT_320929</name>
</gene>
<accession>A0A6A6XT78</accession>